<evidence type="ECO:0000256" key="3">
    <source>
        <dbReference type="ARBA" id="ARBA00023242"/>
    </source>
</evidence>
<evidence type="ECO:0000256" key="1">
    <source>
        <dbReference type="ARBA" id="ARBA00004123"/>
    </source>
</evidence>
<keyword evidence="6" id="KW-1185">Reference proteome</keyword>
<feature type="domain" description="Chromo" evidence="4">
    <location>
        <begin position="9"/>
        <end position="67"/>
    </location>
</feature>
<evidence type="ECO:0000259" key="4">
    <source>
        <dbReference type="PROSITE" id="PS50013"/>
    </source>
</evidence>
<dbReference type="Proteomes" id="UP000271098">
    <property type="component" value="Unassembled WGS sequence"/>
</dbReference>
<evidence type="ECO:0000313" key="6">
    <source>
        <dbReference type="Proteomes" id="UP000271098"/>
    </source>
</evidence>
<proteinExistence type="predicted"/>
<evidence type="ECO:0000313" key="5">
    <source>
        <dbReference type="EMBL" id="VDN22059.1"/>
    </source>
</evidence>
<dbReference type="Pfam" id="PF01393">
    <property type="entry name" value="Chromo_shadow"/>
    <property type="match status" value="1"/>
</dbReference>
<reference evidence="5 6" key="2">
    <citation type="submission" date="2018-11" db="EMBL/GenBank/DDBJ databases">
        <authorList>
            <consortium name="Pathogen Informatics"/>
        </authorList>
    </citation>
    <scope>NUCLEOTIDE SEQUENCE [LARGE SCALE GENOMIC DNA]</scope>
</reference>
<comment type="subcellular location">
    <subcellularLocation>
        <location evidence="1">Nucleus</location>
    </subcellularLocation>
</comment>
<dbReference type="InterPro" id="IPR000953">
    <property type="entry name" value="Chromo/chromo_shadow_dom"/>
</dbReference>
<dbReference type="CDD" id="cd00034">
    <property type="entry name" value="CSD"/>
    <property type="match status" value="1"/>
</dbReference>
<evidence type="ECO:0000256" key="2">
    <source>
        <dbReference type="ARBA" id="ARBA00022737"/>
    </source>
</evidence>
<dbReference type="GO" id="GO:0005634">
    <property type="term" value="C:nucleus"/>
    <property type="evidence" value="ECO:0007669"/>
    <property type="project" value="UniProtKB-SubCell"/>
</dbReference>
<dbReference type="InterPro" id="IPR008251">
    <property type="entry name" value="Chromo_shadow_dom"/>
</dbReference>
<dbReference type="PROSITE" id="PS50013">
    <property type="entry name" value="CHROMO_2"/>
    <property type="match status" value="1"/>
</dbReference>
<dbReference type="WBParaSite" id="GPUH_0001333901-mRNA-1">
    <property type="protein sequence ID" value="GPUH_0001333901-mRNA-1"/>
    <property type="gene ID" value="GPUH_0001333901"/>
</dbReference>
<dbReference type="Gene3D" id="2.40.50.40">
    <property type="match status" value="1"/>
</dbReference>
<dbReference type="InterPro" id="IPR016197">
    <property type="entry name" value="Chromo-like_dom_sf"/>
</dbReference>
<organism evidence="7">
    <name type="scientific">Gongylonema pulchrum</name>
    <dbReference type="NCBI Taxonomy" id="637853"/>
    <lineage>
        <taxon>Eukaryota</taxon>
        <taxon>Metazoa</taxon>
        <taxon>Ecdysozoa</taxon>
        <taxon>Nematoda</taxon>
        <taxon>Chromadorea</taxon>
        <taxon>Rhabditida</taxon>
        <taxon>Spirurina</taxon>
        <taxon>Spiruromorpha</taxon>
        <taxon>Spiruroidea</taxon>
        <taxon>Gongylonematidae</taxon>
        <taxon>Gongylonema</taxon>
    </lineage>
</organism>
<accession>A0A183DX83</accession>
<dbReference type="SUPFAM" id="SSF54160">
    <property type="entry name" value="Chromo domain-like"/>
    <property type="match status" value="1"/>
</dbReference>
<evidence type="ECO:0000313" key="7">
    <source>
        <dbReference type="WBParaSite" id="GPUH_0001333901-mRNA-1"/>
    </source>
</evidence>
<reference evidence="7" key="1">
    <citation type="submission" date="2016-06" db="UniProtKB">
        <authorList>
            <consortium name="WormBaseParasite"/>
        </authorList>
    </citation>
    <scope>IDENTIFICATION</scope>
</reference>
<protein>
    <submittedName>
        <fullName evidence="7">Chromo domain-containing protein</fullName>
    </submittedName>
</protein>
<dbReference type="SMART" id="SM00300">
    <property type="entry name" value="ChSh"/>
    <property type="match status" value="1"/>
</dbReference>
<dbReference type="OrthoDB" id="433924at2759"/>
<dbReference type="FunFam" id="2.40.50.40:FF:000031">
    <property type="entry name" value="Heterochromatin protein 1"/>
    <property type="match status" value="1"/>
</dbReference>
<keyword evidence="3" id="KW-0539">Nucleus</keyword>
<name>A0A183DX83_9BILA</name>
<sequence>MCSGLEQGLDPEEILGATSVGGQLTFLIKWKGSERADMVPAAVANKKWPQLVIGFYEARIQWKDVQQASVAVKLIHGTLFHIVLLVGSKTES</sequence>
<gene>
    <name evidence="5" type="ORF">GPUH_LOCUS13324</name>
</gene>
<dbReference type="AlphaFoldDB" id="A0A183DX83"/>
<dbReference type="EMBL" id="UYRT01080113">
    <property type="protein sequence ID" value="VDN22059.1"/>
    <property type="molecule type" value="Genomic_DNA"/>
</dbReference>
<keyword evidence="2" id="KW-0677">Repeat</keyword>